<comment type="caution">
    <text evidence="2">The sequence shown here is derived from an EMBL/GenBank/DDBJ whole genome shotgun (WGS) entry which is preliminary data.</text>
</comment>
<organism evidence="2">
    <name type="scientific">Sphingomonas psychrotolerans</name>
    <dbReference type="NCBI Taxonomy" id="1327635"/>
    <lineage>
        <taxon>Bacteria</taxon>
        <taxon>Pseudomonadati</taxon>
        <taxon>Pseudomonadota</taxon>
        <taxon>Alphaproteobacteria</taxon>
        <taxon>Sphingomonadales</taxon>
        <taxon>Sphingomonadaceae</taxon>
        <taxon>Sphingomonas</taxon>
    </lineage>
</organism>
<gene>
    <name evidence="2" type="ORF">MZO42_20110</name>
</gene>
<dbReference type="PRINTS" id="PR00139">
    <property type="entry name" value="ASNGLNASE"/>
</dbReference>
<dbReference type="InterPro" id="IPR037152">
    <property type="entry name" value="L-asparaginase_N_sf"/>
</dbReference>
<evidence type="ECO:0000313" key="2">
    <source>
        <dbReference type="EMBL" id="MDT8761010.1"/>
    </source>
</evidence>
<dbReference type="PIRSF" id="PIRSF001220">
    <property type="entry name" value="L-ASNase_gatD"/>
    <property type="match status" value="1"/>
</dbReference>
<feature type="domain" description="L-asparaginase N-terminal" evidence="1">
    <location>
        <begin position="7"/>
        <end position="154"/>
    </location>
</feature>
<reference evidence="2" key="1">
    <citation type="submission" date="2022-04" db="EMBL/GenBank/DDBJ databases">
        <title>Tomato heritable bacteria conferring resistance against bacterial wilt.</title>
        <authorList>
            <person name="Yin J."/>
        </authorList>
    </citation>
    <scope>NUCLEOTIDE SEQUENCE</scope>
    <source>
        <strain evidence="2">Cra20</strain>
    </source>
</reference>
<evidence type="ECO:0000259" key="1">
    <source>
        <dbReference type="Pfam" id="PF00710"/>
    </source>
</evidence>
<dbReference type="InterPro" id="IPR036152">
    <property type="entry name" value="Asp/glu_Ase-like_sf"/>
</dbReference>
<accession>A0ABU3N918</accession>
<dbReference type="SUPFAM" id="SSF53774">
    <property type="entry name" value="Glutaminase/Asparaginase"/>
    <property type="match status" value="1"/>
</dbReference>
<dbReference type="EMBL" id="JALMLT010000006">
    <property type="protein sequence ID" value="MDT8761010.1"/>
    <property type="molecule type" value="Genomic_DNA"/>
</dbReference>
<dbReference type="InterPro" id="IPR027474">
    <property type="entry name" value="L-asparaginase_N"/>
</dbReference>
<dbReference type="PANTHER" id="PTHR11707:SF28">
    <property type="entry name" value="60 KDA LYSOPHOSPHOLIPASE"/>
    <property type="match status" value="1"/>
</dbReference>
<protein>
    <submittedName>
        <fullName evidence="2">Asparaginase</fullName>
    </submittedName>
</protein>
<dbReference type="InterPro" id="IPR006034">
    <property type="entry name" value="Asparaginase/glutaminase-like"/>
</dbReference>
<name>A0ABU3N918_9SPHN</name>
<dbReference type="PANTHER" id="PTHR11707">
    <property type="entry name" value="L-ASPARAGINASE"/>
    <property type="match status" value="1"/>
</dbReference>
<dbReference type="PROSITE" id="PS51732">
    <property type="entry name" value="ASN_GLN_ASE_3"/>
    <property type="match status" value="1"/>
</dbReference>
<dbReference type="PIRSF" id="PIRSF500176">
    <property type="entry name" value="L_ASNase"/>
    <property type="match status" value="1"/>
</dbReference>
<dbReference type="Gene3D" id="3.40.50.1170">
    <property type="entry name" value="L-asparaginase, N-terminal domain"/>
    <property type="match status" value="1"/>
</dbReference>
<sequence length="169" mass="17909">MSNADAILVLTTGGTIDKAYFDALSAYQITDTVIARLLEIARVNLPFEILEIARKDSLELDDEDRARLVAAARDAPNRRIVVTHGTDTMTRSAAALAEIAGKTIVLVGALQPARFSDSDAPFNLGMAFACCQVAPPGVYITMNGTVFAADQVVKDRELGAFVPKAPAAG</sequence>
<dbReference type="Pfam" id="PF00710">
    <property type="entry name" value="Asparaginase"/>
    <property type="match status" value="1"/>
</dbReference>
<proteinExistence type="predicted"/>